<protein>
    <submittedName>
        <fullName evidence="1">Uncharacterized protein</fullName>
    </submittedName>
</protein>
<name>A0ACB7Y4I7_9ERIC</name>
<reference evidence="1 2" key="1">
    <citation type="journal article" date="2021" name="Hortic Res">
        <title>High-quality reference genome and annotation aids understanding of berry development for evergreen blueberry (Vaccinium darrowii).</title>
        <authorList>
            <person name="Yu J."/>
            <person name="Hulse-Kemp A.M."/>
            <person name="Babiker E."/>
            <person name="Staton M."/>
        </authorList>
    </citation>
    <scope>NUCLEOTIDE SEQUENCE [LARGE SCALE GENOMIC DNA]</scope>
    <source>
        <strain evidence="2">cv. NJ 8807/NJ 8810</strain>
        <tissue evidence="1">Young leaf</tissue>
    </source>
</reference>
<organism evidence="1 2">
    <name type="scientific">Vaccinium darrowii</name>
    <dbReference type="NCBI Taxonomy" id="229202"/>
    <lineage>
        <taxon>Eukaryota</taxon>
        <taxon>Viridiplantae</taxon>
        <taxon>Streptophyta</taxon>
        <taxon>Embryophyta</taxon>
        <taxon>Tracheophyta</taxon>
        <taxon>Spermatophyta</taxon>
        <taxon>Magnoliopsida</taxon>
        <taxon>eudicotyledons</taxon>
        <taxon>Gunneridae</taxon>
        <taxon>Pentapetalae</taxon>
        <taxon>asterids</taxon>
        <taxon>Ericales</taxon>
        <taxon>Ericaceae</taxon>
        <taxon>Vaccinioideae</taxon>
        <taxon>Vaccinieae</taxon>
        <taxon>Vaccinium</taxon>
    </lineage>
</organism>
<sequence length="844" mass="96652">MSSRGRGGRGTRFSPRKACSQPPQDPSQVLRGSHIDYRIKWTDSMTKEFLKSVLEEIEEHGRATTGLSPAGYIRVANDLHGKLGIPIINLQVKNRYYALKKDWDAWVLLTEGPSLTGVGRDPETGLVTGPEHWWKDMITRNCDVLKFKNAKLKHESLMEQVYRDVTSMGTYARQPTDYVADMNYENLNEESGDSDELTSGGHGSKGVMEGLLQTPTTSKGKDVSQPQSYIGTGSGSRKRKQQGGGSSEAMSDALAEHLSRVKKEPSIVITRRGRWGITDACDKLKELPIFRDTDDNMDLMFWAGRLFENAQDKVDLFCGMCTTEKQMMGWLKSGHRRATEKHNRGGPLKDTYGVYAEPVDHDELPDYHNVLDHPMDFATIRKKLGKGLYSTLDQFEYGGSGSSTYHYDTASAHMENTSEEEECNFFDFDYESEPEVYDICVEVAMEQEVALINTILEVGLASIPKKKQKIPLHTASGKGYDWVMHILQSNHPEKCPRTFSLTRDAYLLLCRELVERYGFRTSRRSAVGILESVGMYLCLLRGMDLKQIDELFDRGTSTVSRQIRKVLRCLERMAVDQIHPWTDQGEVHPYLTSREMYGPFKNCIGAIDGTHVFCKPPKGKAKNFWGRKGGYTMNIMAVVDFNLCFTFAAAGYEGSMHDYKIFKDVVYGPKKDRFPHPEPDKYYLVDAGYPNRPGYLAPYKGYRYHLEDFRRGRRRQPRNDEEFFNRVHSSLRSCIERAFGVWKARWDLMKMKPSYNLEGHTRIVLTSMAIHNFIRRNCPTDEYFEKADMEMEDYVFVDLPDVANHFADADDEDGQEQDEDHDPAMGHFRDLLTNKLRRYRPRNV</sequence>
<accession>A0ACB7Y4I7</accession>
<evidence type="ECO:0000313" key="2">
    <source>
        <dbReference type="Proteomes" id="UP000828048"/>
    </source>
</evidence>
<keyword evidence="2" id="KW-1185">Reference proteome</keyword>
<dbReference type="EMBL" id="CM037157">
    <property type="protein sequence ID" value="KAH7848436.1"/>
    <property type="molecule type" value="Genomic_DNA"/>
</dbReference>
<proteinExistence type="predicted"/>
<comment type="caution">
    <text evidence="1">The sequence shown here is derived from an EMBL/GenBank/DDBJ whole genome shotgun (WGS) entry which is preliminary data.</text>
</comment>
<dbReference type="Proteomes" id="UP000828048">
    <property type="component" value="Chromosome 7"/>
</dbReference>
<gene>
    <name evidence="1" type="ORF">Vadar_002698</name>
</gene>
<evidence type="ECO:0000313" key="1">
    <source>
        <dbReference type="EMBL" id="KAH7848436.1"/>
    </source>
</evidence>